<dbReference type="Proteomes" id="UP000253664">
    <property type="component" value="Unassembled WGS sequence"/>
</dbReference>
<proteinExistence type="predicted"/>
<keyword evidence="3" id="KW-1185">Reference proteome</keyword>
<comment type="caution">
    <text evidence="2">The sequence shown here is derived from an EMBL/GenBank/DDBJ whole genome shotgun (WGS) entry which is preliminary data.</text>
</comment>
<evidence type="ECO:0000313" key="3">
    <source>
        <dbReference type="Proteomes" id="UP000253664"/>
    </source>
</evidence>
<name>A0A367LJL0_9HYPO</name>
<evidence type="ECO:0000256" key="1">
    <source>
        <dbReference type="SAM" id="MobiDB-lite"/>
    </source>
</evidence>
<dbReference type="EMBL" id="LKCN02000003">
    <property type="protein sequence ID" value="RCI14567.1"/>
    <property type="molecule type" value="Genomic_DNA"/>
</dbReference>
<accession>A0A367LJL0</accession>
<gene>
    <name evidence="2" type="ORF">L249_6648</name>
</gene>
<protein>
    <submittedName>
        <fullName evidence="2">Uncharacterized protein</fullName>
    </submittedName>
</protein>
<evidence type="ECO:0000313" key="2">
    <source>
        <dbReference type="EMBL" id="RCI14567.1"/>
    </source>
</evidence>
<reference evidence="2 3" key="1">
    <citation type="journal article" date="2015" name="BMC Genomics">
        <title>Insights from the genome of Ophiocordyceps polyrhachis-furcata to pathogenicity and host specificity in insect fungi.</title>
        <authorList>
            <person name="Wichadakul D."/>
            <person name="Kobmoo N."/>
            <person name="Ingsriswang S."/>
            <person name="Tangphatsornruang S."/>
            <person name="Chantasingh D."/>
            <person name="Luangsa-ard J.J."/>
            <person name="Eurwilaichitr L."/>
        </authorList>
    </citation>
    <scope>NUCLEOTIDE SEQUENCE [LARGE SCALE GENOMIC DNA]</scope>
    <source>
        <strain evidence="2 3">BCC 54312</strain>
    </source>
</reference>
<organism evidence="2 3">
    <name type="scientific">Ophiocordyceps polyrhachis-furcata BCC 54312</name>
    <dbReference type="NCBI Taxonomy" id="1330021"/>
    <lineage>
        <taxon>Eukaryota</taxon>
        <taxon>Fungi</taxon>
        <taxon>Dikarya</taxon>
        <taxon>Ascomycota</taxon>
        <taxon>Pezizomycotina</taxon>
        <taxon>Sordariomycetes</taxon>
        <taxon>Hypocreomycetidae</taxon>
        <taxon>Hypocreales</taxon>
        <taxon>Ophiocordycipitaceae</taxon>
        <taxon>Ophiocordyceps</taxon>
    </lineage>
</organism>
<feature type="region of interest" description="Disordered" evidence="1">
    <location>
        <begin position="1"/>
        <end position="47"/>
    </location>
</feature>
<dbReference type="AlphaFoldDB" id="A0A367LJL0"/>
<sequence>MKMKNIADGAGGVAAVSAPPPPVPPHRGTDHGEPVTGGAVSETPIGSFGKGRDAHTWALLSRARWDLDRCGLEYRYVCFDCLDPSDGLSGIGVSEWEKKTASNDCNGCRPPSAVLVA</sequence>